<dbReference type="Pfam" id="PF15978">
    <property type="entry name" value="TnsD"/>
    <property type="match status" value="1"/>
</dbReference>
<feature type="domain" description="Transposon Tn7 transposition protein TnsD C-terminal" evidence="2">
    <location>
        <begin position="201"/>
        <end position="423"/>
    </location>
</feature>
<dbReference type="InterPro" id="IPR032750">
    <property type="entry name" value="TnsD_C"/>
</dbReference>
<evidence type="ECO:0000259" key="2">
    <source>
        <dbReference type="Pfam" id="PF15978"/>
    </source>
</evidence>
<name>A0ABT6T9H2_9BACL</name>
<dbReference type="Pfam" id="PF06527">
    <property type="entry name" value="TniQ"/>
    <property type="match status" value="1"/>
</dbReference>
<dbReference type="Proteomes" id="UP001161691">
    <property type="component" value="Unassembled WGS sequence"/>
</dbReference>
<evidence type="ECO:0000313" key="3">
    <source>
        <dbReference type="EMBL" id="MDI4643477.1"/>
    </source>
</evidence>
<dbReference type="RefSeq" id="WP_282906535.1">
    <property type="nucleotide sequence ID" value="NZ_JAGRPV010000001.1"/>
</dbReference>
<gene>
    <name evidence="3" type="ORF">KB449_00830</name>
</gene>
<proteinExistence type="predicted"/>
<keyword evidence="4" id="KW-1185">Reference proteome</keyword>
<feature type="domain" description="TniQ" evidence="1">
    <location>
        <begin position="4"/>
        <end position="155"/>
    </location>
</feature>
<organism evidence="3 4">
    <name type="scientific">Cohnella hashimotonis</name>
    <dbReference type="NCBI Taxonomy" id="2826895"/>
    <lineage>
        <taxon>Bacteria</taxon>
        <taxon>Bacillati</taxon>
        <taxon>Bacillota</taxon>
        <taxon>Bacilli</taxon>
        <taxon>Bacillales</taxon>
        <taxon>Paenibacillaceae</taxon>
        <taxon>Cohnella</taxon>
    </lineage>
</organism>
<comment type="caution">
    <text evidence="3">The sequence shown here is derived from an EMBL/GenBank/DDBJ whole genome shotgun (WGS) entry which is preliminary data.</text>
</comment>
<sequence>MISFPSIYPDELLYSAFARYHRNSGNESSRETMKELFDNPSTCSSIWFPSQLTELTRQIPGQVYDPDELIQKHTLIPYFAPFIPPERATRLVETIKTYVSSSANMILGRTAFAVKPKLRLFYCDLCVREDREKYGEAYWRRSHQVEGVYLCPVHHNWLVQSKISHQMRLSRYRYIMLEHALQEAGESCFFPNQTLDHLQFISEQTQFLLDNQLSSPGLLNISLFYISKLRRNGFIYQASNRIRWDKLLASFKGHYGEAFLSELNGEVGKEDSWLHKLLRKPRVACHPLRHILLLGFLGESVESMMNEISKGSNQFDPFGQGPWPCLNKAADHYMEQTITSCKITRGSKTGKPVGTFACNCGFVYSRSGPDIIESDRYRVGRVKEFGDVWIKKLAEMSNQDLAARSQAKLLGCDPQTVINQRKLLIFK</sequence>
<accession>A0ABT6T9H2</accession>
<protein>
    <submittedName>
        <fullName evidence="3">TnsD family Tn7-like transposition protein</fullName>
    </submittedName>
</protein>
<evidence type="ECO:0000313" key="4">
    <source>
        <dbReference type="Proteomes" id="UP001161691"/>
    </source>
</evidence>
<reference evidence="3" key="1">
    <citation type="submission" date="2023-04" db="EMBL/GenBank/DDBJ databases">
        <title>Comparative genomic analysis of Cohnella hashimotonis sp. nov., isolated from the International Space Station.</title>
        <authorList>
            <person name="Venkateswaran K."/>
            <person name="Simpson A."/>
        </authorList>
    </citation>
    <scope>NUCLEOTIDE SEQUENCE</scope>
    <source>
        <strain evidence="3">F6_2S_P_1</strain>
    </source>
</reference>
<evidence type="ECO:0000259" key="1">
    <source>
        <dbReference type="Pfam" id="PF06527"/>
    </source>
</evidence>
<dbReference type="EMBL" id="JAGRPV010000001">
    <property type="protein sequence ID" value="MDI4643477.1"/>
    <property type="molecule type" value="Genomic_DNA"/>
</dbReference>
<dbReference type="InterPro" id="IPR009492">
    <property type="entry name" value="TniQ"/>
</dbReference>